<dbReference type="EMBL" id="CP009288">
    <property type="protein sequence ID" value="AIQ12321.1"/>
    <property type="molecule type" value="Genomic_DNA"/>
</dbReference>
<keyword evidence="6" id="KW-0238">DNA-binding</keyword>
<evidence type="ECO:0000256" key="7">
    <source>
        <dbReference type="ARBA" id="ARBA00023163"/>
    </source>
</evidence>
<dbReference type="eggNOG" id="COG4753">
    <property type="taxonomic scope" value="Bacteria"/>
</dbReference>
<dbReference type="KEGG" id="pdu:PDUR_10625"/>
<dbReference type="eggNOG" id="COG2207">
    <property type="taxonomic scope" value="Bacteria"/>
</dbReference>
<evidence type="ECO:0000256" key="6">
    <source>
        <dbReference type="ARBA" id="ARBA00023125"/>
    </source>
</evidence>
<feature type="domain" description="Response regulatory" evidence="11">
    <location>
        <begin position="3"/>
        <end position="121"/>
    </location>
</feature>
<dbReference type="PANTHER" id="PTHR42713:SF3">
    <property type="entry name" value="TRANSCRIPTIONAL REGULATORY PROTEIN HPTR"/>
    <property type="match status" value="1"/>
</dbReference>
<dbReference type="InterPro" id="IPR009057">
    <property type="entry name" value="Homeodomain-like_sf"/>
</dbReference>
<dbReference type="PANTHER" id="PTHR42713">
    <property type="entry name" value="HISTIDINE KINASE-RELATED"/>
    <property type="match status" value="1"/>
</dbReference>
<name>A0A089HK36_PAEDU</name>
<dbReference type="OrthoDB" id="342399at2"/>
<dbReference type="Gene3D" id="1.10.10.60">
    <property type="entry name" value="Homeodomain-like"/>
    <property type="match status" value="2"/>
</dbReference>
<dbReference type="STRING" id="44251.PDUR_10625"/>
<organism evidence="12 13">
    <name type="scientific">Paenibacillus durus</name>
    <name type="common">Paenibacillus azotofixans</name>
    <dbReference type="NCBI Taxonomy" id="44251"/>
    <lineage>
        <taxon>Bacteria</taxon>
        <taxon>Bacillati</taxon>
        <taxon>Bacillota</taxon>
        <taxon>Bacilli</taxon>
        <taxon>Bacillales</taxon>
        <taxon>Paenibacillaceae</taxon>
        <taxon>Paenibacillus</taxon>
    </lineage>
</organism>
<feature type="domain" description="HTH araC/xylS-type" evidence="10">
    <location>
        <begin position="434"/>
        <end position="532"/>
    </location>
</feature>
<dbReference type="SMART" id="SM00448">
    <property type="entry name" value="REC"/>
    <property type="match status" value="1"/>
</dbReference>
<evidence type="ECO:0008006" key="14">
    <source>
        <dbReference type="Google" id="ProtNLM"/>
    </source>
</evidence>
<dbReference type="InterPro" id="IPR051552">
    <property type="entry name" value="HptR"/>
</dbReference>
<evidence type="ECO:0000256" key="3">
    <source>
        <dbReference type="ARBA" id="ARBA00022553"/>
    </source>
</evidence>
<dbReference type="SUPFAM" id="SSF46689">
    <property type="entry name" value="Homeodomain-like"/>
    <property type="match status" value="2"/>
</dbReference>
<dbReference type="SMART" id="SM00342">
    <property type="entry name" value="HTH_ARAC"/>
    <property type="match status" value="1"/>
</dbReference>
<proteinExistence type="predicted"/>
<dbReference type="InterPro" id="IPR011006">
    <property type="entry name" value="CheY-like_superfamily"/>
</dbReference>
<keyword evidence="7" id="KW-0804">Transcription</keyword>
<gene>
    <name evidence="12" type="ORF">PDUR_10625</name>
</gene>
<feature type="modified residue" description="4-aspartylphosphate" evidence="8">
    <location>
        <position position="56"/>
    </location>
</feature>
<evidence type="ECO:0000313" key="12">
    <source>
        <dbReference type="EMBL" id="AIQ12321.1"/>
    </source>
</evidence>
<dbReference type="InterPro" id="IPR018060">
    <property type="entry name" value="HTH_AraC"/>
</dbReference>
<evidence type="ECO:0000256" key="8">
    <source>
        <dbReference type="PROSITE-ProRule" id="PRU00169"/>
    </source>
</evidence>
<dbReference type="CDD" id="cd17536">
    <property type="entry name" value="REC_YesN-like"/>
    <property type="match status" value="1"/>
</dbReference>
<keyword evidence="9" id="KW-0175">Coiled coil</keyword>
<dbReference type="PROSITE" id="PS01124">
    <property type="entry name" value="HTH_ARAC_FAMILY_2"/>
    <property type="match status" value="1"/>
</dbReference>
<evidence type="ECO:0000259" key="11">
    <source>
        <dbReference type="PROSITE" id="PS50110"/>
    </source>
</evidence>
<dbReference type="InterPro" id="IPR001789">
    <property type="entry name" value="Sig_transdc_resp-reg_receiver"/>
</dbReference>
<keyword evidence="4" id="KW-0902">Two-component regulatory system</keyword>
<dbReference type="Gene3D" id="3.40.50.2300">
    <property type="match status" value="1"/>
</dbReference>
<dbReference type="GO" id="GO:0000160">
    <property type="term" value="P:phosphorelay signal transduction system"/>
    <property type="evidence" value="ECO:0007669"/>
    <property type="project" value="UniProtKB-KW"/>
</dbReference>
<dbReference type="RefSeq" id="WP_042206179.1">
    <property type="nucleotide sequence ID" value="NZ_CP009288.1"/>
</dbReference>
<dbReference type="AlphaFoldDB" id="A0A089HK36"/>
<dbReference type="SUPFAM" id="SSF52172">
    <property type="entry name" value="CheY-like"/>
    <property type="match status" value="1"/>
</dbReference>
<sequence>MYRVMLVDDEKGIRDSIKAKINWEDAGFQIAYEASGGGEALDLLEKGPLPHLLLSDIRMPKMNGIELISLCKERYPGLRTAVLSGYSDFEYLKAAIQLGVKDYLLKPVARGELTEMLGRIAEDIRSEQERLRASEQERHQKNEQLLMLQEHYLLQLVKDEWYSLSAVKERLQQLQLAPLAADGFKARFAAVEMRVPPDRLGVSRERRDLMNLAFQMLCRETASRREGIYPFPEIAHSSMMYFLIMMEDGKPENSAKKFVAELKRNISEYLNVDSVAGIGEKAEGWDALKNGYASCMLAWSRSTVHEHKESGQTGLLELTNAFTPEMERRLVQAIENLDMPAFRRQLQTVFSTERDTPVFAFTFLALRMLLLFSSVAKKFELGDSSLQKHLWNCQMTISDYQSRAGIMGQIDELAGLVMEEVKKTRFSSGQHIVEAVRQYVEENFCYELNLSSLADMFHLNETYLSGLFKQHVGVTFSDYVTGLRIAKAQQLLKENELKLTDIAMLVGYSSSSYFSTVFKKACGKSPKEYREDYLLNMR</sequence>
<dbReference type="Pfam" id="PF12833">
    <property type="entry name" value="HTH_18"/>
    <property type="match status" value="1"/>
</dbReference>
<evidence type="ECO:0000313" key="13">
    <source>
        <dbReference type="Proteomes" id="UP000029409"/>
    </source>
</evidence>
<feature type="coiled-coil region" evidence="9">
    <location>
        <begin position="117"/>
        <end position="151"/>
    </location>
</feature>
<dbReference type="GO" id="GO:0043565">
    <property type="term" value="F:sequence-specific DNA binding"/>
    <property type="evidence" value="ECO:0007669"/>
    <property type="project" value="InterPro"/>
</dbReference>
<evidence type="ECO:0000256" key="4">
    <source>
        <dbReference type="ARBA" id="ARBA00023012"/>
    </source>
</evidence>
<evidence type="ECO:0000259" key="10">
    <source>
        <dbReference type="PROSITE" id="PS01124"/>
    </source>
</evidence>
<evidence type="ECO:0000256" key="9">
    <source>
        <dbReference type="SAM" id="Coils"/>
    </source>
</evidence>
<dbReference type="Pfam" id="PF00072">
    <property type="entry name" value="Response_reg"/>
    <property type="match status" value="1"/>
</dbReference>
<keyword evidence="3 8" id="KW-0597">Phosphoprotein</keyword>
<evidence type="ECO:0000256" key="1">
    <source>
        <dbReference type="ARBA" id="ARBA00004496"/>
    </source>
</evidence>
<accession>A0A089HK36</accession>
<dbReference type="PROSITE" id="PS00041">
    <property type="entry name" value="HTH_ARAC_FAMILY_1"/>
    <property type="match status" value="1"/>
</dbReference>
<protein>
    <recommendedName>
        <fullName evidence="14">AraC family transcriptional regulator</fullName>
    </recommendedName>
</protein>
<evidence type="ECO:0000256" key="2">
    <source>
        <dbReference type="ARBA" id="ARBA00022490"/>
    </source>
</evidence>
<dbReference type="PRINTS" id="PR00032">
    <property type="entry name" value="HTHARAC"/>
</dbReference>
<dbReference type="GO" id="GO:0005737">
    <property type="term" value="C:cytoplasm"/>
    <property type="evidence" value="ECO:0007669"/>
    <property type="project" value="UniProtKB-SubCell"/>
</dbReference>
<comment type="subcellular location">
    <subcellularLocation>
        <location evidence="1">Cytoplasm</location>
    </subcellularLocation>
</comment>
<dbReference type="InterPro" id="IPR018062">
    <property type="entry name" value="HTH_AraC-typ_CS"/>
</dbReference>
<dbReference type="Proteomes" id="UP000029409">
    <property type="component" value="Chromosome"/>
</dbReference>
<evidence type="ECO:0000256" key="5">
    <source>
        <dbReference type="ARBA" id="ARBA00023015"/>
    </source>
</evidence>
<keyword evidence="2" id="KW-0963">Cytoplasm</keyword>
<keyword evidence="13" id="KW-1185">Reference proteome</keyword>
<dbReference type="InterPro" id="IPR020449">
    <property type="entry name" value="Tscrpt_reg_AraC-type_HTH"/>
</dbReference>
<keyword evidence="5" id="KW-0805">Transcription regulation</keyword>
<dbReference type="GO" id="GO:0003700">
    <property type="term" value="F:DNA-binding transcription factor activity"/>
    <property type="evidence" value="ECO:0007669"/>
    <property type="project" value="InterPro"/>
</dbReference>
<reference evidence="12 13" key="1">
    <citation type="submission" date="2014-08" db="EMBL/GenBank/DDBJ databases">
        <title>Comparative genomics of the Paenibacillus odorifer group.</title>
        <authorList>
            <person name="den Bakker H.C."/>
            <person name="Tsai Y.-C."/>
            <person name="Martin N."/>
            <person name="Korlach J."/>
            <person name="Wiedmann M."/>
        </authorList>
    </citation>
    <scope>NUCLEOTIDE SEQUENCE [LARGE SCALE GENOMIC DNA]</scope>
    <source>
        <strain evidence="12 13">DSM 1735</strain>
    </source>
</reference>
<dbReference type="PROSITE" id="PS50110">
    <property type="entry name" value="RESPONSE_REGULATORY"/>
    <property type="match status" value="1"/>
</dbReference>